<dbReference type="SUPFAM" id="SSF55008">
    <property type="entry name" value="HMA, heavy metal-associated domain"/>
    <property type="match status" value="1"/>
</dbReference>
<name>A0A7K3WMN0_9FLAO</name>
<feature type="chain" id="PRO_5029563126" evidence="1">
    <location>
        <begin position="20"/>
        <end position="167"/>
    </location>
</feature>
<dbReference type="PROSITE" id="PS51257">
    <property type="entry name" value="PROKAR_LIPOPROTEIN"/>
    <property type="match status" value="1"/>
</dbReference>
<dbReference type="InterPro" id="IPR006121">
    <property type="entry name" value="HMA_dom"/>
</dbReference>
<evidence type="ECO:0000313" key="3">
    <source>
        <dbReference type="Proteomes" id="UP000486602"/>
    </source>
</evidence>
<evidence type="ECO:0000256" key="1">
    <source>
        <dbReference type="SAM" id="SignalP"/>
    </source>
</evidence>
<dbReference type="EMBL" id="JAAGVY010000006">
    <property type="protein sequence ID" value="NEN22910.1"/>
    <property type="molecule type" value="Genomic_DNA"/>
</dbReference>
<proteinExistence type="predicted"/>
<dbReference type="CDD" id="cd00371">
    <property type="entry name" value="HMA"/>
    <property type="match status" value="1"/>
</dbReference>
<organism evidence="2 3">
    <name type="scientific">Cryomorpha ignava</name>
    <dbReference type="NCBI Taxonomy" id="101383"/>
    <lineage>
        <taxon>Bacteria</taxon>
        <taxon>Pseudomonadati</taxon>
        <taxon>Bacteroidota</taxon>
        <taxon>Flavobacteriia</taxon>
        <taxon>Flavobacteriales</taxon>
        <taxon>Cryomorphaceae</taxon>
        <taxon>Cryomorpha</taxon>
    </lineage>
</organism>
<keyword evidence="3" id="KW-1185">Reference proteome</keyword>
<dbReference type="AlphaFoldDB" id="A0A7K3WMN0"/>
<keyword evidence="1" id="KW-0732">Signal</keyword>
<dbReference type="Proteomes" id="UP000486602">
    <property type="component" value="Unassembled WGS sequence"/>
</dbReference>
<gene>
    <name evidence="2" type="ORF">G3O08_05285</name>
</gene>
<dbReference type="Gene3D" id="3.30.70.100">
    <property type="match status" value="1"/>
</dbReference>
<comment type="caution">
    <text evidence="2">The sequence shown here is derived from an EMBL/GenBank/DDBJ whole genome shotgun (WGS) entry which is preliminary data.</text>
</comment>
<feature type="signal peptide" evidence="1">
    <location>
        <begin position="1"/>
        <end position="19"/>
    </location>
</feature>
<sequence>MKSLLNLFLVFGILNFASSCENNGTATTETSDNTEITYADAVADGDERLVASLAIDGMSCEMMCGGKIAKTLKELNGVKDVEIEFTEIDQESFANVEYDSKVISEKEMIAAVNAIADGIYKVKAVKVTHYKLAAKDAKVKEGINEVSYKPVVRYKLPNVFSVLVRLF</sequence>
<reference evidence="2 3" key="1">
    <citation type="submission" date="2020-02" db="EMBL/GenBank/DDBJ databases">
        <title>Out from the shadows clarifying the taxonomy of the family Cryomorphaceae and related taxa by utilizing the GTDB taxonomic framework.</title>
        <authorList>
            <person name="Bowman J.P."/>
        </authorList>
    </citation>
    <scope>NUCLEOTIDE SEQUENCE [LARGE SCALE GENOMIC DNA]</scope>
    <source>
        <strain evidence="2 3">QSSC 1-22</strain>
    </source>
</reference>
<dbReference type="InterPro" id="IPR036163">
    <property type="entry name" value="HMA_dom_sf"/>
</dbReference>
<evidence type="ECO:0000313" key="2">
    <source>
        <dbReference type="EMBL" id="NEN22910.1"/>
    </source>
</evidence>
<protein>
    <submittedName>
        <fullName evidence="2">Heavy-metal-associated domain-containing protein</fullName>
    </submittedName>
</protein>
<dbReference type="GO" id="GO:0046872">
    <property type="term" value="F:metal ion binding"/>
    <property type="evidence" value="ECO:0007669"/>
    <property type="project" value="InterPro"/>
</dbReference>
<accession>A0A7K3WMN0</accession>